<accession>A0A9W5T897</accession>
<dbReference type="AlphaFoldDB" id="A0A9W5T897"/>
<protein>
    <submittedName>
        <fullName evidence="3">Uncharacterized protein</fullName>
    </submittedName>
</protein>
<evidence type="ECO:0000256" key="2">
    <source>
        <dbReference type="SAM" id="SignalP"/>
    </source>
</evidence>
<evidence type="ECO:0000313" key="4">
    <source>
        <dbReference type="Proteomes" id="UP001057455"/>
    </source>
</evidence>
<reference evidence="3" key="1">
    <citation type="submission" date="2019-12" db="EMBL/GenBank/DDBJ databases">
        <title>Genome sequence of Babesia ovis.</title>
        <authorList>
            <person name="Yamagishi J."/>
            <person name="Sevinc F."/>
            <person name="Xuan X."/>
        </authorList>
    </citation>
    <scope>NUCLEOTIDE SEQUENCE</scope>
    <source>
        <strain evidence="3">Selcuk</strain>
    </source>
</reference>
<keyword evidence="2" id="KW-0732">Signal</keyword>
<name>A0A9W5T897_BABOV</name>
<feature type="region of interest" description="Disordered" evidence="1">
    <location>
        <begin position="413"/>
        <end position="432"/>
    </location>
</feature>
<comment type="caution">
    <text evidence="3">The sequence shown here is derived from an EMBL/GenBank/DDBJ whole genome shotgun (WGS) entry which is preliminary data.</text>
</comment>
<evidence type="ECO:0000256" key="1">
    <source>
        <dbReference type="SAM" id="MobiDB-lite"/>
    </source>
</evidence>
<organism evidence="3 4">
    <name type="scientific">Babesia ovis</name>
    <dbReference type="NCBI Taxonomy" id="5869"/>
    <lineage>
        <taxon>Eukaryota</taxon>
        <taxon>Sar</taxon>
        <taxon>Alveolata</taxon>
        <taxon>Apicomplexa</taxon>
        <taxon>Aconoidasida</taxon>
        <taxon>Piroplasmida</taxon>
        <taxon>Babesiidae</taxon>
        <taxon>Babesia</taxon>
    </lineage>
</organism>
<gene>
    <name evidence="3" type="ORF">BaOVIS_000890</name>
</gene>
<dbReference type="EMBL" id="BLIY01000001">
    <property type="protein sequence ID" value="GFE52685.1"/>
    <property type="molecule type" value="Genomic_DNA"/>
</dbReference>
<sequence length="501" mass="56069">MKPTSLLQLALTIGSLTELIHALNLDKRIGLIYSGNHPQGITSRGLSNANSATGFFSERTSHGNQSVQKDLLCFIHHPERTTYSQGLSKSSHVSLYAKKKDVDDVFRTLCDSLKSKNTTFNDLQRRLESAGVTLEGCHRPEDVILRVAKLEVFGKEHVEDEIRKSNPQFQMIFNNILAANTTAYNSKNAKDRDDYISQMKDSLVSKEVTFDNNASDQEIITLTSELEARDLLSLQLPPTKPANEMSQRIDSYRDEANSIFAVYKNIKDEKTRNYFISQVKNELQSLSIDHNDCKKDEDYINRLAYGRVFPQEVKLTTSTNTLPDPSTDAHWDGVDVDGFDPFKAMLGMDGAQDLFGFNDGIFENSSGLSGIFGEDGAMGSGFSILKDIAKMFGVNLGGDKKSKIMFEEQDGTNVHATEDSMDNPTDSPEQPDDEMQHIFAKVRASGDQILQQMLTKCAKDPKLRNALKIAFEDGYDAARKSYVDDKSALYVLEKFHERGIF</sequence>
<keyword evidence="4" id="KW-1185">Reference proteome</keyword>
<evidence type="ECO:0000313" key="3">
    <source>
        <dbReference type="EMBL" id="GFE52685.1"/>
    </source>
</evidence>
<dbReference type="Proteomes" id="UP001057455">
    <property type="component" value="Unassembled WGS sequence"/>
</dbReference>
<proteinExistence type="predicted"/>
<feature type="signal peptide" evidence="2">
    <location>
        <begin position="1"/>
        <end position="22"/>
    </location>
</feature>
<dbReference type="OrthoDB" id="361933at2759"/>
<feature type="chain" id="PRO_5040984559" evidence="2">
    <location>
        <begin position="23"/>
        <end position="501"/>
    </location>
</feature>